<keyword evidence="4" id="KW-1185">Reference proteome</keyword>
<dbReference type="AlphaFoldDB" id="A0A521DHP3"/>
<proteinExistence type="predicted"/>
<feature type="chain" id="PRO_5021817044" evidence="2">
    <location>
        <begin position="23"/>
        <end position="644"/>
    </location>
</feature>
<feature type="repeat" description="TPR" evidence="1">
    <location>
        <begin position="30"/>
        <end position="63"/>
    </location>
</feature>
<dbReference type="OrthoDB" id="1488841at2"/>
<keyword evidence="1" id="KW-0802">TPR repeat</keyword>
<feature type="signal peptide" evidence="2">
    <location>
        <begin position="1"/>
        <end position="22"/>
    </location>
</feature>
<organism evidence="3 4">
    <name type="scientific">Saccharicrinis carchari</name>
    <dbReference type="NCBI Taxonomy" id="1168039"/>
    <lineage>
        <taxon>Bacteria</taxon>
        <taxon>Pseudomonadati</taxon>
        <taxon>Bacteroidota</taxon>
        <taxon>Bacteroidia</taxon>
        <taxon>Marinilabiliales</taxon>
        <taxon>Marinilabiliaceae</taxon>
        <taxon>Saccharicrinis</taxon>
    </lineage>
</organism>
<name>A0A521DHP3_SACCC</name>
<dbReference type="InterPro" id="IPR011990">
    <property type="entry name" value="TPR-like_helical_dom_sf"/>
</dbReference>
<dbReference type="PROSITE" id="PS50005">
    <property type="entry name" value="TPR"/>
    <property type="match status" value="1"/>
</dbReference>
<reference evidence="3 4" key="1">
    <citation type="submission" date="2017-05" db="EMBL/GenBank/DDBJ databases">
        <authorList>
            <person name="Varghese N."/>
            <person name="Submissions S."/>
        </authorList>
    </citation>
    <scope>NUCLEOTIDE SEQUENCE [LARGE SCALE GENOMIC DNA]</scope>
    <source>
        <strain evidence="3 4">DSM 27040</strain>
    </source>
</reference>
<dbReference type="InterPro" id="IPR011042">
    <property type="entry name" value="6-blade_b-propeller_TolB-like"/>
</dbReference>
<sequence>MSAKSNLFAVCIALLLSIQSLSGQNNNPSVTKMFNLAVSFAEKEDYEQAIPLFKRVAEEEPENINVLYNLGHSYLNAKGGHDSALVYFSKAVELLKPENYYTELGVDLHLSKAKSMQMLYRYKDALGVYHKMLDFTDEDETELREMISREIEISNNGIKFMKNPVKLEVHNLGSTINSSYDDHSPLVSADESIVIFTSRRKSSYSQMLNDGQFSEKIYTAKKENEKWGKAKVIKEVQKRDSHESALCLSADGSELYLLRSDFDGQNLYVSEFDGEIWSEPFMLPQGINSRYNETHASINADKSMLFFTSDRKGGEGGLDIYMVRKLPNGKWGTPKSLGPDINTPYDEETPMIHPDGKTLFFSSEGHNTMGNFDIFYSRMKADSSWSEPVNMGYPINTPDDDFFFVPTAAENRAYMASSRFEENYGGSDLYAIEYEQPEIERLAVIKGKLNAGREYAWDDVLIQVKEKGTDHLVGEYSPNPVSGKYMFILEAEKTYDIEIMGENIENTVSSLTVSRDMTYLNQSQSVETEDVMVKGLLAAVKTETKTGKDEVTDTDKAATMVRGKYTVQFVTLKKPLDNYDAYRQLDKDKIMLYKGNDGNYRYVYGSFNSFKDAKKAKHKVIEATGYDDPFVRYFWQLDKMKAED</sequence>
<dbReference type="SUPFAM" id="SSF82171">
    <property type="entry name" value="DPP6 N-terminal domain-like"/>
    <property type="match status" value="1"/>
</dbReference>
<dbReference type="SUPFAM" id="SSF48452">
    <property type="entry name" value="TPR-like"/>
    <property type="match status" value="1"/>
</dbReference>
<dbReference type="Gene3D" id="1.25.40.10">
    <property type="entry name" value="Tetratricopeptide repeat domain"/>
    <property type="match status" value="1"/>
</dbReference>
<evidence type="ECO:0000313" key="4">
    <source>
        <dbReference type="Proteomes" id="UP000319040"/>
    </source>
</evidence>
<accession>A0A521DHP3</accession>
<evidence type="ECO:0000256" key="1">
    <source>
        <dbReference type="PROSITE-ProRule" id="PRU00339"/>
    </source>
</evidence>
<keyword evidence="2" id="KW-0732">Signal</keyword>
<protein>
    <submittedName>
        <fullName evidence="3">WD40-like Beta Propeller Repeat</fullName>
    </submittedName>
</protein>
<dbReference type="Gene3D" id="2.120.10.30">
    <property type="entry name" value="TolB, C-terminal domain"/>
    <property type="match status" value="1"/>
</dbReference>
<evidence type="ECO:0000313" key="3">
    <source>
        <dbReference type="EMBL" id="SMO71284.1"/>
    </source>
</evidence>
<dbReference type="InterPro" id="IPR019734">
    <property type="entry name" value="TPR_rpt"/>
</dbReference>
<dbReference type="SMART" id="SM00028">
    <property type="entry name" value="TPR"/>
    <property type="match status" value="2"/>
</dbReference>
<dbReference type="InterPro" id="IPR011659">
    <property type="entry name" value="WD40"/>
</dbReference>
<evidence type="ECO:0000256" key="2">
    <source>
        <dbReference type="SAM" id="SignalP"/>
    </source>
</evidence>
<dbReference type="Pfam" id="PF07676">
    <property type="entry name" value="PD40"/>
    <property type="match status" value="3"/>
</dbReference>
<gene>
    <name evidence="3" type="ORF">SAMN06265379_105208</name>
</gene>
<dbReference type="EMBL" id="FXTB01000005">
    <property type="protein sequence ID" value="SMO71284.1"/>
    <property type="molecule type" value="Genomic_DNA"/>
</dbReference>
<dbReference type="Proteomes" id="UP000319040">
    <property type="component" value="Unassembled WGS sequence"/>
</dbReference>
<dbReference type="RefSeq" id="WP_142533655.1">
    <property type="nucleotide sequence ID" value="NZ_FXTB01000005.1"/>
</dbReference>